<sequence length="295" mass="31991">MPLTRRTLFRACGVAGAATVLPTAGAAAAPDDWLGWLRANRRHVALVLDDGRGGRVSHRPHEPQPLAAVRMVAHLAEYAKGSVDPDERVRVADWEQYYVGLDGGAHRAALRELGLRCTNGVTADDPQRFVTVGDLVSVVVRHGDYAAGDWLRGRLGVAVPAFAAEVVRFVLGRPVEVERYLGDPRLRLEVLGKLSDVPRTYEGRRPWARETWAGTAADVHRSCREVARGVMVGSLPGIVTVGVGVRREDGRVGSAAVLTREVDEAWSARAGELAELVRTALLEPAVLREFHVSLS</sequence>
<protein>
    <submittedName>
        <fullName evidence="2">Uncharacterized protein</fullName>
    </submittedName>
</protein>
<dbReference type="EMBL" id="RJKM01000001">
    <property type="protein sequence ID" value="ROP37728.1"/>
    <property type="molecule type" value="Genomic_DNA"/>
</dbReference>
<dbReference type="RefSeq" id="WP_148088807.1">
    <property type="nucleotide sequence ID" value="NZ_RJKM01000001.1"/>
</dbReference>
<gene>
    <name evidence="2" type="ORF">EDD40_3050</name>
</gene>
<organism evidence="2 3">
    <name type="scientific">Saccharothrix texasensis</name>
    <dbReference type="NCBI Taxonomy" id="103734"/>
    <lineage>
        <taxon>Bacteria</taxon>
        <taxon>Bacillati</taxon>
        <taxon>Actinomycetota</taxon>
        <taxon>Actinomycetes</taxon>
        <taxon>Pseudonocardiales</taxon>
        <taxon>Pseudonocardiaceae</taxon>
        <taxon>Saccharothrix</taxon>
    </lineage>
</organism>
<reference evidence="2 3" key="1">
    <citation type="submission" date="2018-11" db="EMBL/GenBank/DDBJ databases">
        <title>Sequencing the genomes of 1000 actinobacteria strains.</title>
        <authorList>
            <person name="Klenk H.-P."/>
        </authorList>
    </citation>
    <scope>NUCLEOTIDE SEQUENCE [LARGE SCALE GENOMIC DNA]</scope>
    <source>
        <strain evidence="2 3">DSM 44231</strain>
    </source>
</reference>
<dbReference type="InterPro" id="IPR012338">
    <property type="entry name" value="Beta-lactam/transpept-like"/>
</dbReference>
<proteinExistence type="predicted"/>
<dbReference type="InterPro" id="IPR006311">
    <property type="entry name" value="TAT_signal"/>
</dbReference>
<dbReference type="Gene3D" id="3.40.710.10">
    <property type="entry name" value="DD-peptidase/beta-lactamase superfamily"/>
    <property type="match status" value="1"/>
</dbReference>
<comment type="caution">
    <text evidence="2">The sequence shown here is derived from an EMBL/GenBank/DDBJ whole genome shotgun (WGS) entry which is preliminary data.</text>
</comment>
<accession>A0A3N1H5G4</accession>
<keyword evidence="1" id="KW-0732">Signal</keyword>
<dbReference type="AlphaFoldDB" id="A0A3N1H5G4"/>
<feature type="signal peptide" evidence="1">
    <location>
        <begin position="1"/>
        <end position="26"/>
    </location>
</feature>
<evidence type="ECO:0000313" key="3">
    <source>
        <dbReference type="Proteomes" id="UP000268727"/>
    </source>
</evidence>
<evidence type="ECO:0000313" key="2">
    <source>
        <dbReference type="EMBL" id="ROP37728.1"/>
    </source>
</evidence>
<name>A0A3N1H5G4_9PSEU</name>
<dbReference type="OrthoDB" id="503335at2"/>
<feature type="chain" id="PRO_5018263580" evidence="1">
    <location>
        <begin position="27"/>
        <end position="295"/>
    </location>
</feature>
<dbReference type="PROSITE" id="PS51318">
    <property type="entry name" value="TAT"/>
    <property type="match status" value="1"/>
</dbReference>
<dbReference type="Proteomes" id="UP000268727">
    <property type="component" value="Unassembled WGS sequence"/>
</dbReference>
<evidence type="ECO:0000256" key="1">
    <source>
        <dbReference type="SAM" id="SignalP"/>
    </source>
</evidence>
<keyword evidence="3" id="KW-1185">Reference proteome</keyword>